<name>A0ABM1S606_LIMPO</name>
<keyword evidence="7" id="KW-0732">Signal</keyword>
<evidence type="ECO:0000256" key="3">
    <source>
        <dbReference type="ARBA" id="ARBA00022692"/>
    </source>
</evidence>
<evidence type="ECO:0000256" key="2">
    <source>
        <dbReference type="ARBA" id="ARBA00006939"/>
    </source>
</evidence>
<dbReference type="PANTHER" id="PTHR12191:SF37">
    <property type="entry name" value="ZINC TRANSPORTER FOI"/>
    <property type="match status" value="1"/>
</dbReference>
<dbReference type="InterPro" id="IPR003689">
    <property type="entry name" value="ZIP"/>
</dbReference>
<comment type="similarity">
    <text evidence="2">Belongs to the ZIP transporter (TC 2.A.5) family.</text>
</comment>
<evidence type="ECO:0000256" key="1">
    <source>
        <dbReference type="ARBA" id="ARBA00004141"/>
    </source>
</evidence>
<sequence>MAFPLKITLIIVLGALFSRVVFAELEKGLSLETFARVAFYKYMSLISRSSQGPANKFDFQQEFLNFVKDLQDGVLFENLNSKEGKRNCTELLGSPFTGTDVLCEAFDQCISATDLFKMVPNSTESLSEAIIQLCPVLLLQQRTKECDAGKVNSSRPSTAAIWGFGILFVTLISCCALGGMILLPLMNNHLYHNFITLFEGLAVGSLVSSAVFHLIPQSFGILKNDPHHSYLWRALIIFCGIYLFFLTERFMKFINKAKTKRKVKKSTTRGMESNINTSVTTSDSVTAFGGNIATVAVSNVNIKSINSVDPENSEVVIKEKNNGILGNENILDHHHDHHIHTEEGRVIGTIAWMIIFGDGLHNFIDGLSIGAAFTDSILSGISISVAVFCEELPHELGDFAILLSAGMTMRQAVFYNFLSACTCYLGLLFGILLGDFTEGTPHIFALAGGMFLYISLVDMIGELNETMEKVEKEGVKASLKIFLLQNIGIITGVVALFIMAMYSEKISFNNAE</sequence>
<evidence type="ECO:0000313" key="9">
    <source>
        <dbReference type="RefSeq" id="XP_022239061.1"/>
    </source>
</evidence>
<proteinExistence type="inferred from homology"/>
<keyword evidence="4 6" id="KW-1133">Transmembrane helix</keyword>
<reference evidence="9" key="1">
    <citation type="submission" date="2025-08" db="UniProtKB">
        <authorList>
            <consortium name="RefSeq"/>
        </authorList>
    </citation>
    <scope>IDENTIFICATION</scope>
    <source>
        <tissue evidence="9">Muscle</tissue>
    </source>
</reference>
<comment type="subcellular location">
    <subcellularLocation>
        <location evidence="1">Membrane</location>
        <topology evidence="1">Multi-pass membrane protein</topology>
    </subcellularLocation>
</comment>
<keyword evidence="8" id="KW-1185">Reference proteome</keyword>
<organism evidence="8 9">
    <name type="scientific">Limulus polyphemus</name>
    <name type="common">Atlantic horseshoe crab</name>
    <dbReference type="NCBI Taxonomy" id="6850"/>
    <lineage>
        <taxon>Eukaryota</taxon>
        <taxon>Metazoa</taxon>
        <taxon>Ecdysozoa</taxon>
        <taxon>Arthropoda</taxon>
        <taxon>Chelicerata</taxon>
        <taxon>Merostomata</taxon>
        <taxon>Xiphosura</taxon>
        <taxon>Limulidae</taxon>
        <taxon>Limulus</taxon>
    </lineage>
</organism>
<feature type="transmembrane region" description="Helical" evidence="6">
    <location>
        <begin position="160"/>
        <end position="183"/>
    </location>
</feature>
<feature type="transmembrane region" description="Helical" evidence="6">
    <location>
        <begin position="439"/>
        <end position="460"/>
    </location>
</feature>
<feature type="transmembrane region" description="Helical" evidence="6">
    <location>
        <begin position="413"/>
        <end position="433"/>
    </location>
</feature>
<dbReference type="PANTHER" id="PTHR12191">
    <property type="entry name" value="SOLUTE CARRIER FAMILY 39"/>
    <property type="match status" value="1"/>
</dbReference>
<keyword evidence="3 6" id="KW-0812">Transmembrane</keyword>
<evidence type="ECO:0000256" key="7">
    <source>
        <dbReference type="SAM" id="SignalP"/>
    </source>
</evidence>
<feature type="chain" id="PRO_5046135831" evidence="7">
    <location>
        <begin position="24"/>
        <end position="512"/>
    </location>
</feature>
<evidence type="ECO:0000313" key="8">
    <source>
        <dbReference type="Proteomes" id="UP000694941"/>
    </source>
</evidence>
<dbReference type="GeneID" id="106457426"/>
<gene>
    <name evidence="9" type="primary">LOC106457426</name>
</gene>
<dbReference type="RefSeq" id="XP_022239061.1">
    <property type="nucleotide sequence ID" value="XM_022383353.1"/>
</dbReference>
<protein>
    <submittedName>
        <fullName evidence="9">Zinc transporter ZIP8-like</fullName>
    </submittedName>
</protein>
<dbReference type="Proteomes" id="UP000694941">
    <property type="component" value="Unplaced"/>
</dbReference>
<evidence type="ECO:0000256" key="5">
    <source>
        <dbReference type="ARBA" id="ARBA00023136"/>
    </source>
</evidence>
<accession>A0ABM1S606</accession>
<feature type="transmembrane region" description="Helical" evidence="6">
    <location>
        <begin position="481"/>
        <end position="502"/>
    </location>
</feature>
<evidence type="ECO:0000256" key="4">
    <source>
        <dbReference type="ARBA" id="ARBA00022989"/>
    </source>
</evidence>
<evidence type="ECO:0000256" key="6">
    <source>
        <dbReference type="SAM" id="Phobius"/>
    </source>
</evidence>
<feature type="transmembrane region" description="Helical" evidence="6">
    <location>
        <begin position="230"/>
        <end position="251"/>
    </location>
</feature>
<feature type="signal peptide" evidence="7">
    <location>
        <begin position="1"/>
        <end position="23"/>
    </location>
</feature>
<keyword evidence="5 6" id="KW-0472">Membrane</keyword>
<dbReference type="Pfam" id="PF02535">
    <property type="entry name" value="Zip"/>
    <property type="match status" value="1"/>
</dbReference>
<feature type="transmembrane region" description="Helical" evidence="6">
    <location>
        <begin position="195"/>
        <end position="215"/>
    </location>
</feature>
<dbReference type="InterPro" id="IPR050799">
    <property type="entry name" value="ZIP_Transporter"/>
</dbReference>